<protein>
    <submittedName>
        <fullName evidence="3">Carbon-nitrogen hydrolase</fullName>
    </submittedName>
</protein>
<dbReference type="SUPFAM" id="SSF56317">
    <property type="entry name" value="Carbon-nitrogen hydrolase"/>
    <property type="match status" value="1"/>
</dbReference>
<dbReference type="InterPro" id="IPR050345">
    <property type="entry name" value="Aliph_Amidase/BUP"/>
</dbReference>
<dbReference type="STRING" id="101127.A0A1X2GYU8"/>
<evidence type="ECO:0000256" key="1">
    <source>
        <dbReference type="ARBA" id="ARBA00022801"/>
    </source>
</evidence>
<dbReference type="InterPro" id="IPR003010">
    <property type="entry name" value="C-N_Hydrolase"/>
</dbReference>
<dbReference type="PROSITE" id="PS50263">
    <property type="entry name" value="CN_HYDROLASE"/>
    <property type="match status" value="1"/>
</dbReference>
<comment type="caution">
    <text evidence="3">The sequence shown here is derived from an EMBL/GenBank/DDBJ whole genome shotgun (WGS) entry which is preliminary data.</text>
</comment>
<organism evidence="3 4">
    <name type="scientific">Hesseltinella vesiculosa</name>
    <dbReference type="NCBI Taxonomy" id="101127"/>
    <lineage>
        <taxon>Eukaryota</taxon>
        <taxon>Fungi</taxon>
        <taxon>Fungi incertae sedis</taxon>
        <taxon>Mucoromycota</taxon>
        <taxon>Mucoromycotina</taxon>
        <taxon>Mucoromycetes</taxon>
        <taxon>Mucorales</taxon>
        <taxon>Cunninghamellaceae</taxon>
        <taxon>Hesseltinella</taxon>
    </lineage>
</organism>
<dbReference type="Gene3D" id="3.60.110.10">
    <property type="entry name" value="Carbon-nitrogen hydrolase"/>
    <property type="match status" value="1"/>
</dbReference>
<evidence type="ECO:0000259" key="2">
    <source>
        <dbReference type="PROSITE" id="PS50263"/>
    </source>
</evidence>
<name>A0A1X2GYU8_9FUNG</name>
<accession>A0A1X2GYU8</accession>
<keyword evidence="4" id="KW-1185">Reference proteome</keyword>
<dbReference type="AlphaFoldDB" id="A0A1X2GYU8"/>
<evidence type="ECO:0000313" key="4">
    <source>
        <dbReference type="Proteomes" id="UP000242146"/>
    </source>
</evidence>
<keyword evidence="1 3" id="KW-0378">Hydrolase</keyword>
<evidence type="ECO:0000313" key="3">
    <source>
        <dbReference type="EMBL" id="ORX63195.1"/>
    </source>
</evidence>
<gene>
    <name evidence="3" type="ORF">DM01DRAFT_1331264</name>
</gene>
<feature type="domain" description="CN hydrolase" evidence="2">
    <location>
        <begin position="1"/>
        <end position="235"/>
    </location>
</feature>
<sequence length="266" mass="30200">MEDYISKAARQNVDLIVFPECAVQGIVIDKSLLDNKKEYRDHFAQLAKRYQVDIVPGSFAELDPTDGNRYNVSYYIDKDGQVLIEYRKVHLWHPEKPSTTAGQEFPTAMTRFGFKVGLLLCWDIAFHDGFANMALDQGAQLILAPAYWSYEDAGEEGLKRDRMCEVTFVNGVSTCRAFEFEICFVFANGANDVVMSPEDGPDKLMGRTQISTPFLGTIQRCDHDVEDMLVTDLDVAETSDASEKSYQIRKAWAARNGYNLFIHFDR</sequence>
<dbReference type="Proteomes" id="UP000242146">
    <property type="component" value="Unassembled WGS sequence"/>
</dbReference>
<dbReference type="PANTHER" id="PTHR43674">
    <property type="entry name" value="NITRILASE C965.09-RELATED"/>
    <property type="match status" value="1"/>
</dbReference>
<dbReference type="GO" id="GO:0016811">
    <property type="term" value="F:hydrolase activity, acting on carbon-nitrogen (but not peptide) bonds, in linear amides"/>
    <property type="evidence" value="ECO:0007669"/>
    <property type="project" value="TreeGrafter"/>
</dbReference>
<dbReference type="PANTHER" id="PTHR43674:SF16">
    <property type="entry name" value="CARBON-NITROGEN FAMILY, PUTATIVE (AFU_ORTHOLOGUE AFUA_5G02350)-RELATED"/>
    <property type="match status" value="1"/>
</dbReference>
<dbReference type="EMBL" id="MCGT01000001">
    <property type="protein sequence ID" value="ORX63195.1"/>
    <property type="molecule type" value="Genomic_DNA"/>
</dbReference>
<dbReference type="CDD" id="cd07197">
    <property type="entry name" value="nitrilase"/>
    <property type="match status" value="1"/>
</dbReference>
<proteinExistence type="predicted"/>
<dbReference type="InterPro" id="IPR036526">
    <property type="entry name" value="C-N_Hydrolase_sf"/>
</dbReference>
<reference evidence="3 4" key="1">
    <citation type="submission" date="2016-07" db="EMBL/GenBank/DDBJ databases">
        <title>Pervasive Adenine N6-methylation of Active Genes in Fungi.</title>
        <authorList>
            <consortium name="DOE Joint Genome Institute"/>
            <person name="Mondo S.J."/>
            <person name="Dannebaum R.O."/>
            <person name="Kuo R.C."/>
            <person name="Labutti K."/>
            <person name="Haridas S."/>
            <person name="Kuo A."/>
            <person name="Salamov A."/>
            <person name="Ahrendt S.R."/>
            <person name="Lipzen A."/>
            <person name="Sullivan W."/>
            <person name="Andreopoulos W.B."/>
            <person name="Clum A."/>
            <person name="Lindquist E."/>
            <person name="Daum C."/>
            <person name="Ramamoorthy G.K."/>
            <person name="Gryganskyi A."/>
            <person name="Culley D."/>
            <person name="Magnuson J.K."/>
            <person name="James T.Y."/>
            <person name="O'Malley M.A."/>
            <person name="Stajich J.E."/>
            <person name="Spatafora J.W."/>
            <person name="Visel A."/>
            <person name="Grigoriev I.V."/>
        </authorList>
    </citation>
    <scope>NUCLEOTIDE SEQUENCE [LARGE SCALE GENOMIC DNA]</scope>
    <source>
        <strain evidence="3 4">NRRL 3301</strain>
    </source>
</reference>
<dbReference type="Pfam" id="PF00795">
    <property type="entry name" value="CN_hydrolase"/>
    <property type="match status" value="1"/>
</dbReference>
<dbReference type="OrthoDB" id="412018at2759"/>